<gene>
    <name evidence="12" type="ORF">ILUMI_02623</name>
</gene>
<protein>
    <recommendedName>
        <fullName evidence="9">Exosome complex component 10 homolog</fullName>
    </recommendedName>
</protein>
<keyword evidence="2" id="KW-0698">rRNA processing</keyword>
<keyword evidence="13" id="KW-1185">Reference proteome</keyword>
<feature type="region of interest" description="Disordered" evidence="10">
    <location>
        <begin position="897"/>
        <end position="919"/>
    </location>
</feature>
<dbReference type="GO" id="GO:0000467">
    <property type="term" value="P:exonucleolytic trimming to generate mature 3'-end of 5.8S rRNA from tricistronic rRNA transcript (SSU-rRNA, 5.8S rRNA, LSU-rRNA)"/>
    <property type="evidence" value="ECO:0007669"/>
    <property type="project" value="InterPro"/>
</dbReference>
<dbReference type="InterPro" id="IPR044876">
    <property type="entry name" value="HRDC_dom_sf"/>
</dbReference>
<name>A0A8K0DND7_IGNLU</name>
<dbReference type="FunFam" id="3.30.420.10:FF:000059">
    <property type="entry name" value="Exosome complex exonuclease Rrp6"/>
    <property type="match status" value="1"/>
</dbReference>
<dbReference type="Proteomes" id="UP000801492">
    <property type="component" value="Unassembled WGS sequence"/>
</dbReference>
<keyword evidence="6" id="KW-0269">Exonuclease</keyword>
<dbReference type="PANTHER" id="PTHR12124:SF47">
    <property type="entry name" value="EXOSOME COMPONENT 10"/>
    <property type="match status" value="1"/>
</dbReference>
<sequence length="919" mass="106790">MDDQQKNEVIPGYSTIDDFTKNGFKTLVEATKASNALPTDRNWDFYKVHDSFNKIMNNEGDRILRLMNNILHMQNVSTNIRNKDIEEKMEIVIEANDDILEKVAGGIDEMNGIKKNVPEAIEMQAVSAQLPVNGSWNQLSRAKFSVSSSIDSVVTEKNNSLKSVRLLTAKNIVRPQSFFKDKIDNRNTPWVPRIKDKPNSVKPLAIFLEETEQGEAYSHPYEFELERFTSPPEQLQKTNPVFPKSLEETPLHEIITSEQLDELLEELRKHSEFAVDLEHHSYRTFMGITCLMQISTKDADYLIDTLALRDKLCLLNEVFTKPSIVKIFHGADMDIEWLQRDLSLYVVNMFDTHQAAKQLEYSGLSLAYLLNRFCNVVPNKHFQLADWRIRPLPHELKTYARVDTHYLIYIYQMLKNELLKKGNGSDNILKSVIQQSTQICQKRYIKPILREDSHLDFYRKCKRMFDNRQMYALKELYSWRNNIARTEDESTGYVLPNHMLLQISEALPREMQGILACCNPIPPLVRSNLLELHRIILQAREQSSIKPILKEDNRSRGSTLQFTKINIDSPLNCQHDLSKMPEFRDDLPILLGDILTNENKSKNVAVESNTESKLEKTRSMYSVFNTPDNTDDETETEAVLKLKKLTFLAPYERYKLVKPFIQAEEEKAANGKETAMEKKHDEKSNEDRIAALHAHFVKLSKEIPQKKPETSTESEQPKEMLPENIVFSETLVSMGGSKKRKRNELETDDMLELHPDHNIPHNEMHTPVPRTKWFKKGKNNKRQQRDNRQFNQSQGKEEFPQNTSFHGHLEQSNQPSNWHPQSGGNRNNRSNNKQRKREWYKKKAQKQQAKNIQPNSNQNQKDTFTPFDYSSVNFQQFQGNAGSANKKQNIKAQFKAKNKNKKFNKNSNNRSMTFDRHTN</sequence>
<evidence type="ECO:0000256" key="3">
    <source>
        <dbReference type="ARBA" id="ARBA00022722"/>
    </source>
</evidence>
<evidence type="ECO:0000256" key="4">
    <source>
        <dbReference type="ARBA" id="ARBA00022801"/>
    </source>
</evidence>
<dbReference type="InterPro" id="IPR012588">
    <property type="entry name" value="Exosome-assoc_fac_Rrp6_N"/>
</dbReference>
<dbReference type="Pfam" id="PF01612">
    <property type="entry name" value="DNA_pol_A_exo1"/>
    <property type="match status" value="1"/>
</dbReference>
<feature type="compositionally biased region" description="Basic and acidic residues" evidence="10">
    <location>
        <begin position="752"/>
        <end position="764"/>
    </location>
</feature>
<dbReference type="GO" id="GO:0071039">
    <property type="term" value="P:nuclear polyadenylation-dependent CUT catabolic process"/>
    <property type="evidence" value="ECO:0007669"/>
    <property type="project" value="TreeGrafter"/>
</dbReference>
<dbReference type="Gene3D" id="3.30.420.10">
    <property type="entry name" value="Ribonuclease H-like superfamily/Ribonuclease H"/>
    <property type="match status" value="1"/>
</dbReference>
<reference evidence="12" key="1">
    <citation type="submission" date="2019-08" db="EMBL/GenBank/DDBJ databases">
        <title>The genome of the North American firefly Photinus pyralis.</title>
        <authorList>
            <consortium name="Photinus pyralis genome working group"/>
            <person name="Fallon T.R."/>
            <person name="Sander Lower S.E."/>
            <person name="Weng J.-K."/>
        </authorList>
    </citation>
    <scope>NUCLEOTIDE SEQUENCE</scope>
    <source>
        <strain evidence="12">TRF0915ILg1</strain>
        <tissue evidence="12">Whole body</tissue>
    </source>
</reference>
<evidence type="ECO:0000313" key="13">
    <source>
        <dbReference type="Proteomes" id="UP000801492"/>
    </source>
</evidence>
<dbReference type="EMBL" id="VTPC01000996">
    <property type="protein sequence ID" value="KAF2903550.1"/>
    <property type="molecule type" value="Genomic_DNA"/>
</dbReference>
<dbReference type="Pfam" id="PF08066">
    <property type="entry name" value="PMC2NT"/>
    <property type="match status" value="1"/>
</dbReference>
<evidence type="ECO:0000259" key="11">
    <source>
        <dbReference type="PROSITE" id="PS50967"/>
    </source>
</evidence>
<dbReference type="InterPro" id="IPR002121">
    <property type="entry name" value="HRDC_dom"/>
</dbReference>
<organism evidence="12 13">
    <name type="scientific">Ignelater luminosus</name>
    <name type="common">Cucubano</name>
    <name type="synonym">Pyrophorus luminosus</name>
    <dbReference type="NCBI Taxonomy" id="2038154"/>
    <lineage>
        <taxon>Eukaryota</taxon>
        <taxon>Metazoa</taxon>
        <taxon>Ecdysozoa</taxon>
        <taxon>Arthropoda</taxon>
        <taxon>Hexapoda</taxon>
        <taxon>Insecta</taxon>
        <taxon>Pterygota</taxon>
        <taxon>Neoptera</taxon>
        <taxon>Endopterygota</taxon>
        <taxon>Coleoptera</taxon>
        <taxon>Polyphaga</taxon>
        <taxon>Elateriformia</taxon>
        <taxon>Elateroidea</taxon>
        <taxon>Elateridae</taxon>
        <taxon>Agrypninae</taxon>
        <taxon>Pyrophorini</taxon>
        <taxon>Ignelater</taxon>
    </lineage>
</organism>
<evidence type="ECO:0000256" key="6">
    <source>
        <dbReference type="ARBA" id="ARBA00022839"/>
    </source>
</evidence>
<evidence type="ECO:0000256" key="8">
    <source>
        <dbReference type="ARBA" id="ARBA00043957"/>
    </source>
</evidence>
<dbReference type="Pfam" id="PF00570">
    <property type="entry name" value="HRDC"/>
    <property type="match status" value="1"/>
</dbReference>
<dbReference type="GO" id="GO:0071036">
    <property type="term" value="P:nuclear polyadenylation-dependent snoRNA catabolic process"/>
    <property type="evidence" value="ECO:0007669"/>
    <property type="project" value="TreeGrafter"/>
</dbReference>
<dbReference type="GO" id="GO:0071035">
    <property type="term" value="P:nuclear polyadenylation-dependent rRNA catabolic process"/>
    <property type="evidence" value="ECO:0007669"/>
    <property type="project" value="TreeGrafter"/>
</dbReference>
<dbReference type="InterPro" id="IPR049559">
    <property type="entry name" value="Rrp6p-like_exo"/>
</dbReference>
<dbReference type="Gene3D" id="1.10.150.80">
    <property type="entry name" value="HRDC domain"/>
    <property type="match status" value="1"/>
</dbReference>
<dbReference type="FunFam" id="1.10.150.80:FF:000001">
    <property type="entry name" value="Putative exosome component 10"/>
    <property type="match status" value="1"/>
</dbReference>
<feature type="compositionally biased region" description="Basic residues" evidence="10">
    <location>
        <begin position="772"/>
        <end position="782"/>
    </location>
</feature>
<feature type="compositionally biased region" description="Polar residues" evidence="10">
    <location>
        <begin position="851"/>
        <end position="866"/>
    </location>
</feature>
<comment type="caution">
    <text evidence="12">The sequence shown here is derived from an EMBL/GenBank/DDBJ whole genome shotgun (WGS) entry which is preliminary data.</text>
</comment>
<dbReference type="CDD" id="cd06147">
    <property type="entry name" value="Rrp6p_like_exo"/>
    <property type="match status" value="1"/>
</dbReference>
<dbReference type="GO" id="GO:0071044">
    <property type="term" value="P:histone mRNA catabolic process"/>
    <property type="evidence" value="ECO:0007669"/>
    <property type="project" value="TreeGrafter"/>
</dbReference>
<feature type="compositionally biased region" description="Basic residues" evidence="10">
    <location>
        <begin position="832"/>
        <end position="845"/>
    </location>
</feature>
<dbReference type="SUPFAM" id="SSF53098">
    <property type="entry name" value="Ribonuclease H-like"/>
    <property type="match status" value="1"/>
</dbReference>
<evidence type="ECO:0000256" key="1">
    <source>
        <dbReference type="ARBA" id="ARBA00004123"/>
    </source>
</evidence>
<dbReference type="AlphaFoldDB" id="A0A8K0DND7"/>
<dbReference type="InterPro" id="IPR045092">
    <property type="entry name" value="Rrp6-like"/>
</dbReference>
<dbReference type="SMART" id="SM00341">
    <property type="entry name" value="HRDC"/>
    <property type="match status" value="1"/>
</dbReference>
<dbReference type="InterPro" id="IPR036397">
    <property type="entry name" value="RNaseH_sf"/>
</dbReference>
<dbReference type="GO" id="GO:0071040">
    <property type="term" value="P:nuclear polyadenylation-dependent antisense transcript catabolic process"/>
    <property type="evidence" value="ECO:0007669"/>
    <property type="project" value="TreeGrafter"/>
</dbReference>
<dbReference type="GO" id="GO:0003727">
    <property type="term" value="F:single-stranded RNA binding"/>
    <property type="evidence" value="ECO:0007669"/>
    <property type="project" value="TreeGrafter"/>
</dbReference>
<feature type="region of interest" description="Disordered" evidence="10">
    <location>
        <begin position="752"/>
        <end position="866"/>
    </location>
</feature>
<dbReference type="GO" id="GO:0000175">
    <property type="term" value="F:3'-5'-RNA exonuclease activity"/>
    <property type="evidence" value="ECO:0007669"/>
    <property type="project" value="InterPro"/>
</dbReference>
<keyword evidence="7" id="KW-0539">Nucleus</keyword>
<dbReference type="GO" id="GO:0071038">
    <property type="term" value="P:TRAMP-dependent tRNA surveillance pathway"/>
    <property type="evidence" value="ECO:0007669"/>
    <property type="project" value="TreeGrafter"/>
</dbReference>
<dbReference type="GO" id="GO:0071037">
    <property type="term" value="P:nuclear polyadenylation-dependent snRNA catabolic process"/>
    <property type="evidence" value="ECO:0007669"/>
    <property type="project" value="TreeGrafter"/>
</dbReference>
<dbReference type="GO" id="GO:0000176">
    <property type="term" value="C:nuclear exosome (RNase complex)"/>
    <property type="evidence" value="ECO:0007669"/>
    <property type="project" value="InterPro"/>
</dbReference>
<feature type="compositionally biased region" description="Polar residues" evidence="10">
    <location>
        <begin position="789"/>
        <end position="820"/>
    </location>
</feature>
<dbReference type="SMART" id="SM00474">
    <property type="entry name" value="35EXOc"/>
    <property type="match status" value="1"/>
</dbReference>
<comment type="similarity">
    <text evidence="8">Belongs to the exosome component 10/RRP6 family.</text>
</comment>
<evidence type="ECO:0000256" key="7">
    <source>
        <dbReference type="ARBA" id="ARBA00023242"/>
    </source>
</evidence>
<evidence type="ECO:0000256" key="10">
    <source>
        <dbReference type="SAM" id="MobiDB-lite"/>
    </source>
</evidence>
<evidence type="ECO:0000313" key="12">
    <source>
        <dbReference type="EMBL" id="KAF2903550.1"/>
    </source>
</evidence>
<proteinExistence type="inferred from homology"/>
<feature type="domain" description="HRDC" evidence="11">
    <location>
        <begin position="466"/>
        <end position="546"/>
    </location>
</feature>
<dbReference type="GO" id="GO:0071051">
    <property type="term" value="P:poly(A)-dependent snoRNA 3'-end processing"/>
    <property type="evidence" value="ECO:0007669"/>
    <property type="project" value="TreeGrafter"/>
</dbReference>
<keyword evidence="4" id="KW-0378">Hydrolase</keyword>
<evidence type="ECO:0000256" key="9">
    <source>
        <dbReference type="ARBA" id="ARBA00070365"/>
    </source>
</evidence>
<accession>A0A8K0DND7</accession>
<dbReference type="GO" id="GO:0000166">
    <property type="term" value="F:nucleotide binding"/>
    <property type="evidence" value="ECO:0007669"/>
    <property type="project" value="InterPro"/>
</dbReference>
<dbReference type="InterPro" id="IPR010997">
    <property type="entry name" value="HRDC-like_sf"/>
</dbReference>
<evidence type="ECO:0000256" key="2">
    <source>
        <dbReference type="ARBA" id="ARBA00022552"/>
    </source>
</evidence>
<dbReference type="GO" id="GO:0005730">
    <property type="term" value="C:nucleolus"/>
    <property type="evidence" value="ECO:0007669"/>
    <property type="project" value="TreeGrafter"/>
</dbReference>
<dbReference type="PROSITE" id="PS50967">
    <property type="entry name" value="HRDC"/>
    <property type="match status" value="1"/>
</dbReference>
<feature type="compositionally biased region" description="Low complexity" evidence="10">
    <location>
        <begin position="821"/>
        <end position="831"/>
    </location>
</feature>
<dbReference type="SUPFAM" id="SSF47819">
    <property type="entry name" value="HRDC-like"/>
    <property type="match status" value="1"/>
</dbReference>
<dbReference type="InterPro" id="IPR002562">
    <property type="entry name" value="3'-5'_exonuclease_dom"/>
</dbReference>
<dbReference type="OrthoDB" id="2250022at2759"/>
<keyword evidence="5" id="KW-0271">Exosome</keyword>
<dbReference type="InterPro" id="IPR012337">
    <property type="entry name" value="RNaseH-like_sf"/>
</dbReference>
<evidence type="ECO:0000256" key="5">
    <source>
        <dbReference type="ARBA" id="ARBA00022835"/>
    </source>
</evidence>
<keyword evidence="3" id="KW-0540">Nuclease</keyword>
<dbReference type="PANTHER" id="PTHR12124">
    <property type="entry name" value="POLYMYOSITIS/SCLERODERMA AUTOANTIGEN-RELATED"/>
    <property type="match status" value="1"/>
</dbReference>
<comment type="subcellular location">
    <subcellularLocation>
        <location evidence="1">Nucleus</location>
    </subcellularLocation>
</comment>
<feature type="region of interest" description="Disordered" evidence="10">
    <location>
        <begin position="699"/>
        <end position="721"/>
    </location>
</feature>